<feature type="compositionally biased region" description="Polar residues" evidence="1">
    <location>
        <begin position="1626"/>
        <end position="1652"/>
    </location>
</feature>
<dbReference type="InterPro" id="IPR012340">
    <property type="entry name" value="NA-bd_OB-fold"/>
</dbReference>
<evidence type="ECO:0000313" key="3">
    <source>
        <dbReference type="EMBL" id="ODN05310.1"/>
    </source>
</evidence>
<sequence length="1830" mass="202694">MRVAGQWGTVLPKTDARRPADQVENFPSPSPTNMADTETKQTSEQQPTAQQQSQPSQQQKPVPKDKEIIATKVTGIVKWFNVKSGYGFINRSDTKEDVFVHQSAIVKNNPRKLVRSVGDGEEVEFDVVVGEKGNEAANVTGLAGEPVKGSPYAADRRRGGYYRRSRADVVATAVMVAQEGHAETNREVKATREKSRKVKKRKKISSNHRSVVKEDEVVAVDSVAMKAEDAIVTIVVGEDEGARALTPKVKTQEREVKVSQRTNNKKVVTTSAVVDPEVVVGGVADEDGGDSLVDSIAGELHVDVHQTAEKRGVKAGKKARRSPMRVLRQRIPPPPQNFLNNLNNPPQQPLPPQQQQNISSGLNIQLIQQQQQNDELANIKDENIKRVLLELSTLQTPSQMSETMARVAQLVGPLFISNFDDRKDQIVAQGRDASSFPQRLLSAVTDIQGEEVKALVLQKRLELLHAGDFAFLPLAIQYGLQDEILRNLSGTKLASVVKANPGDTVIAFKVSTALKDRSDQQLEFLQSLGTKLLPEVQRIIMRQLLQWWGDPHNWKDRELTLLTSAGNPLLAFMPQSDLESLDDELADRFVTILGQTQDIGRGWWRKPMSLKKAWFELAKGARYFGAVHEWSFRRMQKLSFLLEGASPEDLELIPPVPEIKSLVIGNHYTELQARIVFDAFYHTAPLSQEDLQEFQFHLLDLTPSQVQRFDFADSFGTLDEMMSILERQTQPAYPTILQISYFMWPIVNSTNSAMSIAPPAIWQKRELSQIGKMFFLLPKSILMQMKPDIINWDSNILASIRSNHLSTFQVWRLTAQILQTVDERFRPDYIFMIPSPFQKGIPTQNISQALLGTTSVRPEILRALIEETSGMLTSQKAVILQRIINRISEAIVIRTMISTQDPSEMFNLISPKVLNKNMATIIKTIMEMPETGRFGITSVQTKLLPHITLSLWLKWVRENAQVTRWTAEDLLGRSPMGATHELDLAILGLSCRDIDIVDSWDVLSVIMHYRHELYGLRRFKPTLTFNVNLRLCVLLKFVEYLKQKRFLNGDQADGHVLSEVTMGEIEAVGGEILSLVPTQALDQLQIETRQNIIKEIGQLQMLELFSLIPLQDLHWYGTTLFRDIAIMSGAPNTPRNRRQTDSTPIAATTTTDATNSTSPDPGIDGGGNSTDTQTPVSTATTTTTSSIPATPSSTPKGVDLEALNKMGNLICYADNLFDSNWPRNLLKDVLEAKTSVGEKTCCLTKILREKWFEALKNAYGSDTSSWNEFDLSAIGDLLIALPEQDLQKISLDSLGKAVTPMMRQSAFDIKIAIPGHVKRIQFATACTDALGTEGLEFNSAFKKLMKRIFQASQWNVNTVKTTQELIRDGVGRTGRIPRWAEHTLVKRQVPISVGGELAYTGSGYTPATVSSPIISATPSSSYYPAVTGGDAYSNNQNARQSMYTASPASYSSQQQVTNIQPIASYSPQQSNVGYGNQGVINQLSPQTTSSMPAQSGTGYAQSTPAFSSPQQNFNPMQSSTSYSPQYTAQPAAQSVNAFSPQSLSNSPQQQLPATASQYSPQYSPVYSSPQTQAIGNNLGQGYAPQSNTGYGSPASSLTSPQSSQPNSGSVREQQSNILDCHKEQQNHAGGSQSPTIGPNQVPASSRPTKQQVKLNTSSIQISYIISEHRAYLTTQQAKRDYLSGFCCPLDRQCRIHTVVTENRKKLRGRSAASVGRKKLDDVLVNSIYLWTLTSDLFDCVEALGNIEWDDETKGQILSLLKQKLEFNKDSINALTLIEMGDLVTAFNTKSQGSSVSDGFSSTNITESSLKTYTKIHPINVIGESKMKILF</sequence>
<dbReference type="PROSITE" id="PS00352">
    <property type="entry name" value="CSD_1"/>
    <property type="match status" value="1"/>
</dbReference>
<feature type="compositionally biased region" description="Polar residues" evidence="1">
    <location>
        <begin position="25"/>
        <end position="36"/>
    </location>
</feature>
<feature type="compositionally biased region" description="Polar residues" evidence="1">
    <location>
        <begin position="1608"/>
        <end position="1617"/>
    </location>
</feature>
<dbReference type="InterPro" id="IPR011129">
    <property type="entry name" value="CSD"/>
</dbReference>
<feature type="compositionally biased region" description="Low complexity" evidence="1">
    <location>
        <begin position="1539"/>
        <end position="1570"/>
    </location>
</feature>
<evidence type="ECO:0000313" key="4">
    <source>
        <dbReference type="Proteomes" id="UP000094527"/>
    </source>
</evidence>
<evidence type="ECO:0000259" key="2">
    <source>
        <dbReference type="PROSITE" id="PS51857"/>
    </source>
</evidence>
<dbReference type="InterPro" id="IPR002059">
    <property type="entry name" value="CSP_DNA-bd"/>
</dbReference>
<dbReference type="Pfam" id="PF00313">
    <property type="entry name" value="CSD"/>
    <property type="match status" value="1"/>
</dbReference>
<feature type="compositionally biased region" description="Polar residues" evidence="1">
    <location>
        <begin position="1571"/>
        <end position="1590"/>
    </location>
</feature>
<dbReference type="SMART" id="SM00357">
    <property type="entry name" value="CSP"/>
    <property type="match status" value="1"/>
</dbReference>
<dbReference type="SUPFAM" id="SSF50249">
    <property type="entry name" value="Nucleic acid-binding proteins"/>
    <property type="match status" value="1"/>
</dbReference>
<protein>
    <submittedName>
        <fullName evidence="3">Y-box factor</fullName>
    </submittedName>
</protein>
<proteinExistence type="predicted"/>
<feature type="compositionally biased region" description="Low complexity" evidence="1">
    <location>
        <begin position="1141"/>
        <end position="1161"/>
    </location>
</feature>
<name>A0A1D2NJ70_ORCCI</name>
<dbReference type="STRING" id="48709.A0A1D2NJ70"/>
<dbReference type="InterPro" id="IPR050181">
    <property type="entry name" value="Cold_shock_domain"/>
</dbReference>
<comment type="caution">
    <text evidence="3">The sequence shown here is derived from an EMBL/GenBank/DDBJ whole genome shotgun (WGS) entry which is preliminary data.</text>
</comment>
<organism evidence="3 4">
    <name type="scientific">Orchesella cincta</name>
    <name type="common">Springtail</name>
    <name type="synonym">Podura cincta</name>
    <dbReference type="NCBI Taxonomy" id="48709"/>
    <lineage>
        <taxon>Eukaryota</taxon>
        <taxon>Metazoa</taxon>
        <taxon>Ecdysozoa</taxon>
        <taxon>Arthropoda</taxon>
        <taxon>Hexapoda</taxon>
        <taxon>Collembola</taxon>
        <taxon>Entomobryomorpha</taxon>
        <taxon>Entomobryoidea</taxon>
        <taxon>Orchesellidae</taxon>
        <taxon>Orchesellinae</taxon>
        <taxon>Orchesella</taxon>
    </lineage>
</organism>
<feature type="domain" description="CSD" evidence="2">
    <location>
        <begin position="72"/>
        <end position="141"/>
    </location>
</feature>
<dbReference type="CDD" id="cd04458">
    <property type="entry name" value="CSP_CDS"/>
    <property type="match status" value="1"/>
</dbReference>
<dbReference type="Proteomes" id="UP000094527">
    <property type="component" value="Unassembled WGS sequence"/>
</dbReference>
<dbReference type="PROSITE" id="PS51857">
    <property type="entry name" value="CSD_2"/>
    <property type="match status" value="1"/>
</dbReference>
<reference evidence="3 4" key="1">
    <citation type="journal article" date="2016" name="Genome Biol. Evol.">
        <title>Gene Family Evolution Reflects Adaptation to Soil Environmental Stressors in the Genome of the Collembolan Orchesella cincta.</title>
        <authorList>
            <person name="Faddeeva-Vakhrusheva A."/>
            <person name="Derks M.F."/>
            <person name="Anvar S.Y."/>
            <person name="Agamennone V."/>
            <person name="Suring W."/>
            <person name="Smit S."/>
            <person name="van Straalen N.M."/>
            <person name="Roelofs D."/>
        </authorList>
    </citation>
    <scope>NUCLEOTIDE SEQUENCE [LARGE SCALE GENOMIC DNA]</scope>
    <source>
        <tissue evidence="3">Mixed pool</tissue>
    </source>
</reference>
<feature type="region of interest" description="Disordered" evidence="1">
    <location>
        <begin position="1476"/>
        <end position="1652"/>
    </location>
</feature>
<feature type="region of interest" description="Disordered" evidence="1">
    <location>
        <begin position="1129"/>
        <end position="1197"/>
    </location>
</feature>
<dbReference type="PRINTS" id="PR00050">
    <property type="entry name" value="COLDSHOCK"/>
</dbReference>
<feature type="compositionally biased region" description="Low complexity" evidence="1">
    <location>
        <begin position="1169"/>
        <end position="1195"/>
    </location>
</feature>
<dbReference type="Gene3D" id="2.40.50.140">
    <property type="entry name" value="Nucleic acid-binding proteins"/>
    <property type="match status" value="1"/>
</dbReference>
<dbReference type="OrthoDB" id="203339at2759"/>
<keyword evidence="4" id="KW-1185">Reference proteome</keyword>
<feature type="compositionally biased region" description="Polar residues" evidence="1">
    <location>
        <begin position="1476"/>
        <end position="1538"/>
    </location>
</feature>
<feature type="region of interest" description="Disordered" evidence="1">
    <location>
        <begin position="1"/>
        <end position="66"/>
    </location>
</feature>
<evidence type="ECO:0000256" key="1">
    <source>
        <dbReference type="SAM" id="MobiDB-lite"/>
    </source>
</evidence>
<dbReference type="InterPro" id="IPR019844">
    <property type="entry name" value="CSD_CS"/>
</dbReference>
<dbReference type="GO" id="GO:0003676">
    <property type="term" value="F:nucleic acid binding"/>
    <property type="evidence" value="ECO:0007669"/>
    <property type="project" value="InterPro"/>
</dbReference>
<accession>A0A1D2NJ70</accession>
<feature type="compositionally biased region" description="Low complexity" evidence="1">
    <location>
        <begin position="1592"/>
        <end position="1607"/>
    </location>
</feature>
<feature type="compositionally biased region" description="Low complexity" evidence="1">
    <location>
        <begin position="42"/>
        <end position="59"/>
    </location>
</feature>
<dbReference type="PANTHER" id="PTHR11544">
    <property type="entry name" value="COLD SHOCK DOMAIN CONTAINING PROTEINS"/>
    <property type="match status" value="1"/>
</dbReference>
<gene>
    <name evidence="3" type="ORF">Ocin01_01346</name>
</gene>
<dbReference type="EMBL" id="LJIJ01000025">
    <property type="protein sequence ID" value="ODN05310.1"/>
    <property type="molecule type" value="Genomic_DNA"/>
</dbReference>